<feature type="transmembrane region" description="Helical" evidence="2">
    <location>
        <begin position="27"/>
        <end position="46"/>
    </location>
</feature>
<evidence type="ECO:0000256" key="2">
    <source>
        <dbReference type="SAM" id="Phobius"/>
    </source>
</evidence>
<feature type="region of interest" description="Disordered" evidence="1">
    <location>
        <begin position="57"/>
        <end position="87"/>
    </location>
</feature>
<keyword evidence="2" id="KW-0812">Transmembrane</keyword>
<comment type="caution">
    <text evidence="3">The sequence shown here is derived from an EMBL/GenBank/DDBJ whole genome shotgun (WGS) entry which is preliminary data.</text>
</comment>
<dbReference type="PANTHER" id="PTHR34364">
    <property type="entry name" value="WAS/WASL-INTERACTING FAMILY PROTEIN"/>
    <property type="match status" value="1"/>
</dbReference>
<dbReference type="PANTHER" id="PTHR34364:SF10">
    <property type="entry name" value="PROTEIN, PUTATIVE-RELATED"/>
    <property type="match status" value="1"/>
</dbReference>
<name>A0AAE1IUF7_9FABA</name>
<evidence type="ECO:0000256" key="1">
    <source>
        <dbReference type="SAM" id="MobiDB-lite"/>
    </source>
</evidence>
<protein>
    <submittedName>
        <fullName evidence="3">Uncharacterized protein</fullName>
    </submittedName>
</protein>
<gene>
    <name evidence="3" type="ORF">QN277_007318</name>
</gene>
<dbReference type="Proteomes" id="UP001293593">
    <property type="component" value="Unassembled WGS sequence"/>
</dbReference>
<feature type="compositionally biased region" description="Basic and acidic residues" evidence="1">
    <location>
        <begin position="57"/>
        <end position="70"/>
    </location>
</feature>
<sequence>MSEAQPPPPPPEPPTVLLMKRKERAKLFWRVFMISNFALGAYLLTWPKKKDVTEVHTKKGHQLQKEKTPVEEVPEPPITTTSMDSTFDDDSLYFPVSIPEEARAPITDEQQREIFKWMLEEKRKLKPKDPVEKKHIDEEKALLKQFLRAENIPKF</sequence>
<proteinExistence type="predicted"/>
<evidence type="ECO:0000313" key="4">
    <source>
        <dbReference type="Proteomes" id="UP001293593"/>
    </source>
</evidence>
<dbReference type="AlphaFoldDB" id="A0AAE1IUF7"/>
<accession>A0AAE1IUF7</accession>
<dbReference type="EMBL" id="JAWXYG010000012">
    <property type="protein sequence ID" value="KAK4257775.1"/>
    <property type="molecule type" value="Genomic_DNA"/>
</dbReference>
<evidence type="ECO:0000313" key="3">
    <source>
        <dbReference type="EMBL" id="KAK4257775.1"/>
    </source>
</evidence>
<reference evidence="3" key="1">
    <citation type="submission" date="2023-10" db="EMBL/GenBank/DDBJ databases">
        <title>Chromosome-level genome of the transformable northern wattle, Acacia crassicarpa.</title>
        <authorList>
            <person name="Massaro I."/>
            <person name="Sinha N.R."/>
            <person name="Poethig S."/>
            <person name="Leichty A.R."/>
        </authorList>
    </citation>
    <scope>NUCLEOTIDE SEQUENCE</scope>
    <source>
        <strain evidence="3">Acra3RX</strain>
        <tissue evidence="3">Leaf</tissue>
    </source>
</reference>
<keyword evidence="4" id="KW-1185">Reference proteome</keyword>
<organism evidence="3 4">
    <name type="scientific">Acacia crassicarpa</name>
    <name type="common">northern wattle</name>
    <dbReference type="NCBI Taxonomy" id="499986"/>
    <lineage>
        <taxon>Eukaryota</taxon>
        <taxon>Viridiplantae</taxon>
        <taxon>Streptophyta</taxon>
        <taxon>Embryophyta</taxon>
        <taxon>Tracheophyta</taxon>
        <taxon>Spermatophyta</taxon>
        <taxon>Magnoliopsida</taxon>
        <taxon>eudicotyledons</taxon>
        <taxon>Gunneridae</taxon>
        <taxon>Pentapetalae</taxon>
        <taxon>rosids</taxon>
        <taxon>fabids</taxon>
        <taxon>Fabales</taxon>
        <taxon>Fabaceae</taxon>
        <taxon>Caesalpinioideae</taxon>
        <taxon>mimosoid clade</taxon>
        <taxon>Acacieae</taxon>
        <taxon>Acacia</taxon>
    </lineage>
</organism>
<keyword evidence="2" id="KW-1133">Transmembrane helix</keyword>
<keyword evidence="2" id="KW-0472">Membrane</keyword>